<dbReference type="AlphaFoldDB" id="A0A242KUE8"/>
<gene>
    <name evidence="1" type="ORF">A5802_003083</name>
</gene>
<proteinExistence type="predicted"/>
<dbReference type="Proteomes" id="UP000195024">
    <property type="component" value="Unassembled WGS sequence"/>
</dbReference>
<evidence type="ECO:0000313" key="2">
    <source>
        <dbReference type="Proteomes" id="UP000195024"/>
    </source>
</evidence>
<accession>A0A242KUE8</accession>
<protein>
    <submittedName>
        <fullName evidence="1">Uncharacterized protein</fullName>
    </submittedName>
</protein>
<evidence type="ECO:0000313" key="1">
    <source>
        <dbReference type="EMBL" id="OTP24769.1"/>
    </source>
</evidence>
<dbReference type="RefSeq" id="WP_086335575.1">
    <property type="nucleotide sequence ID" value="NZ_CABHEA010000015.1"/>
</dbReference>
<organism evidence="1 2">
    <name type="scientific">Enterococcus mundtii</name>
    <dbReference type="NCBI Taxonomy" id="53346"/>
    <lineage>
        <taxon>Bacteria</taxon>
        <taxon>Bacillati</taxon>
        <taxon>Bacillota</taxon>
        <taxon>Bacilli</taxon>
        <taxon>Lactobacillales</taxon>
        <taxon>Enterococcaceae</taxon>
        <taxon>Enterococcus</taxon>
    </lineage>
</organism>
<reference evidence="1 2" key="1">
    <citation type="submission" date="2017-05" db="EMBL/GenBank/DDBJ databases">
        <title>The Genome Sequence of Enterococcus mundtii 6B1_DIV0119.</title>
        <authorList>
            <consortium name="The Broad Institute Genomics Platform"/>
            <consortium name="The Broad Institute Genomic Center for Infectious Diseases"/>
            <person name="Earl A."/>
            <person name="Manson A."/>
            <person name="Schwartman J."/>
            <person name="Gilmore M."/>
            <person name="Abouelleil A."/>
            <person name="Cao P."/>
            <person name="Chapman S."/>
            <person name="Cusick C."/>
            <person name="Shea T."/>
            <person name="Young S."/>
            <person name="Neafsey D."/>
            <person name="Nusbaum C."/>
            <person name="Birren B."/>
        </authorList>
    </citation>
    <scope>NUCLEOTIDE SEQUENCE [LARGE SCALE GENOMIC DNA]</scope>
    <source>
        <strain evidence="1 2">6B1_DIV0119</strain>
    </source>
</reference>
<sequence length="297" mass="35959">MDSEKDILLYGLYKKREAFFADVKNNKVDLQGYPTLSGESEHAHIIDYYNNKLHMAIVERKRSGRLRTFGQWRLFIEQLPFVLFRFWYEHPLWKQYLQCMDWSPKNCLWATFNYPIFHENLRLEGVVLYFQNAEGEIISCNDHITRGCKNGIDMAIHYPNILIYFVLDGIKMKEVMKKNRQKKYKSEYTCKELRYIYRHWYQLKEKVLFFLNRKIVNAPWIEGDHIHEWQKYHEHRKKKLGKEISKSVDDLTYDVFPEEKKKNELKSFKSLLLEVSEKGHIQKKIEKSIGRQRAFTL</sequence>
<name>A0A242KUE8_ENTMU</name>
<dbReference type="EMBL" id="NGMS01000005">
    <property type="protein sequence ID" value="OTP24769.1"/>
    <property type="molecule type" value="Genomic_DNA"/>
</dbReference>
<comment type="caution">
    <text evidence="1">The sequence shown here is derived from an EMBL/GenBank/DDBJ whole genome shotgun (WGS) entry which is preliminary data.</text>
</comment>